<sequence length="172" mass="19753">MKFEIIPLIISLIPAILITLLAVYFFKMHTTNEERRRRFLLHKENQKQALPLKLQAYERMVLFLERISPGKLLTRMAPVGEDKKSYEALLVHTIDQEFEHNLTQQIYISDESWNTVRAAKNATIGIIRKATLKEDVDSADKMREIILTELVEKGSPSDTALAVIKTEVSGLF</sequence>
<evidence type="ECO:0000313" key="2">
    <source>
        <dbReference type="EMBL" id="TSE09010.1"/>
    </source>
</evidence>
<accession>A0A554VLG6</accession>
<dbReference type="EMBL" id="VLNR01000017">
    <property type="protein sequence ID" value="TSE09010.1"/>
    <property type="molecule type" value="Genomic_DNA"/>
</dbReference>
<organism evidence="2 3">
    <name type="scientific">Aquimarina algiphila</name>
    <dbReference type="NCBI Taxonomy" id="2047982"/>
    <lineage>
        <taxon>Bacteria</taxon>
        <taxon>Pseudomonadati</taxon>
        <taxon>Bacteroidota</taxon>
        <taxon>Flavobacteriia</taxon>
        <taxon>Flavobacteriales</taxon>
        <taxon>Flavobacteriaceae</taxon>
        <taxon>Aquimarina</taxon>
    </lineage>
</organism>
<evidence type="ECO:0000256" key="1">
    <source>
        <dbReference type="SAM" id="Phobius"/>
    </source>
</evidence>
<dbReference type="Proteomes" id="UP000318833">
    <property type="component" value="Unassembled WGS sequence"/>
</dbReference>
<keyword evidence="1" id="KW-0472">Membrane</keyword>
<proteinExistence type="predicted"/>
<feature type="transmembrane region" description="Helical" evidence="1">
    <location>
        <begin position="6"/>
        <end position="26"/>
    </location>
</feature>
<keyword evidence="3" id="KW-1185">Reference proteome</keyword>
<protein>
    <submittedName>
        <fullName evidence="2">Uncharacterized protein</fullName>
    </submittedName>
</protein>
<comment type="caution">
    <text evidence="2">The sequence shown here is derived from an EMBL/GenBank/DDBJ whole genome shotgun (WGS) entry which is preliminary data.</text>
</comment>
<evidence type="ECO:0000313" key="3">
    <source>
        <dbReference type="Proteomes" id="UP000318833"/>
    </source>
</evidence>
<keyword evidence="1" id="KW-1133">Transmembrane helix</keyword>
<gene>
    <name evidence="2" type="ORF">FOF46_10035</name>
</gene>
<dbReference type="InterPro" id="IPR057695">
    <property type="entry name" value="DUF7935"/>
</dbReference>
<name>A0A554VLG6_9FLAO</name>
<keyword evidence="1" id="KW-0812">Transmembrane</keyword>
<dbReference type="RefSeq" id="WP_143916373.1">
    <property type="nucleotide sequence ID" value="NZ_CANLFO010000021.1"/>
</dbReference>
<dbReference type="Pfam" id="PF25589">
    <property type="entry name" value="DUF7935"/>
    <property type="match status" value="1"/>
</dbReference>
<reference evidence="2 3" key="1">
    <citation type="submission" date="2019-07" db="EMBL/GenBank/DDBJ databases">
        <title>The draft genome sequence of Aquimarina algiphila M91.</title>
        <authorList>
            <person name="Meng X."/>
        </authorList>
    </citation>
    <scope>NUCLEOTIDE SEQUENCE [LARGE SCALE GENOMIC DNA]</scope>
    <source>
        <strain evidence="2 3">M91</strain>
    </source>
</reference>
<dbReference type="AlphaFoldDB" id="A0A554VLG6"/>
<dbReference type="OrthoDB" id="1493032at2"/>